<dbReference type="AlphaFoldDB" id="A0A8B6X986"/>
<dbReference type="Proteomes" id="UP000675920">
    <property type="component" value="Unplaced"/>
</dbReference>
<reference evidence="5" key="1">
    <citation type="journal article" date="1996" name="Chem. Biol.">
        <title>A new enzyme superfamily -- the phosphopantetheinyl transferases.</title>
        <authorList>
            <person name="Lambalot R.H."/>
            <person name="Gehring A.M."/>
            <person name="Flugel R.S."/>
            <person name="Zuber P."/>
            <person name="LaCelle M."/>
            <person name="Marahiel M.A."/>
            <person name="Reid R."/>
            <person name="Khosla C."/>
            <person name="Walsh C.T."/>
        </authorList>
    </citation>
    <scope>NUCLEOTIDE SEQUENCE</scope>
</reference>
<evidence type="ECO:0000313" key="4">
    <source>
        <dbReference type="Proteomes" id="UP000675920"/>
    </source>
</evidence>
<accession>A0A8B6X986</accession>
<dbReference type="SUPFAM" id="SSF56214">
    <property type="entry name" value="4'-phosphopantetheinyl transferase"/>
    <property type="match status" value="2"/>
</dbReference>
<dbReference type="GO" id="GO:0005829">
    <property type="term" value="C:cytosol"/>
    <property type="evidence" value="ECO:0007669"/>
    <property type="project" value="TreeGrafter"/>
</dbReference>
<dbReference type="PANTHER" id="PTHR12215">
    <property type="entry name" value="PHOSPHOPANTETHEINE TRANSFERASE"/>
    <property type="match status" value="1"/>
</dbReference>
<evidence type="ECO:0000259" key="3">
    <source>
        <dbReference type="Pfam" id="PF01648"/>
    </source>
</evidence>
<feature type="domain" description="4'-phosphopantetheinyl transferase" evidence="3">
    <location>
        <begin position="155"/>
        <end position="253"/>
    </location>
</feature>
<dbReference type="Pfam" id="PF01648">
    <property type="entry name" value="ACPS"/>
    <property type="match status" value="1"/>
</dbReference>
<sequence>MPDFPLSHGRPLALPAGVPAGVEVHCLDIDLSAAAAGLLPAAAPADPRLLASPDWALLNEAEHARLLRLRQPADRLRFLVARAALRRLLGERLGCDPRAIGFVTGAHGKPALHPATLSGAGAVALPPSGASGGLHFNVSHSGARALVALSTAGEVGVDVERIAPRASLGRLAAHAFHPDERAACGEGADVAAFFAIWAGKEAVVKADGRGLSAGLTAHCALPRADGGYDLRWPGAPRRFRAWRLEAGAGHAAALALADEA</sequence>
<dbReference type="GO" id="GO:0008897">
    <property type="term" value="F:holo-[acyl-carrier-protein] synthase activity"/>
    <property type="evidence" value="ECO:0007669"/>
    <property type="project" value="InterPro"/>
</dbReference>
<dbReference type="GO" id="GO:0000287">
    <property type="term" value="F:magnesium ion binding"/>
    <property type="evidence" value="ECO:0007669"/>
    <property type="project" value="InterPro"/>
</dbReference>
<evidence type="ECO:0000313" key="5">
    <source>
        <dbReference type="RefSeq" id="WP_051377943.1"/>
    </source>
</evidence>
<keyword evidence="2 5" id="KW-0808">Transferase</keyword>
<evidence type="ECO:0000256" key="2">
    <source>
        <dbReference type="ARBA" id="ARBA00022679"/>
    </source>
</evidence>
<keyword evidence="4" id="KW-1185">Reference proteome</keyword>
<organism evidence="4 5">
    <name type="scientific">Derxia gummosa DSM 723</name>
    <dbReference type="NCBI Taxonomy" id="1121388"/>
    <lineage>
        <taxon>Bacteria</taxon>
        <taxon>Pseudomonadati</taxon>
        <taxon>Pseudomonadota</taxon>
        <taxon>Betaproteobacteria</taxon>
        <taxon>Burkholderiales</taxon>
        <taxon>Alcaligenaceae</taxon>
        <taxon>Derxia</taxon>
    </lineage>
</organism>
<dbReference type="Gene3D" id="3.90.470.20">
    <property type="entry name" value="4'-phosphopantetheinyl transferase domain"/>
    <property type="match status" value="1"/>
</dbReference>
<dbReference type="InterPro" id="IPR050559">
    <property type="entry name" value="P-Pant_transferase_sf"/>
</dbReference>
<dbReference type="InterPro" id="IPR008278">
    <property type="entry name" value="4-PPantetheinyl_Trfase_dom"/>
</dbReference>
<name>A0A8B6X986_9BURK</name>
<dbReference type="EC" id="2.7.8.7" evidence="5"/>
<reference evidence="5" key="2">
    <citation type="submission" date="2025-08" db="UniProtKB">
        <authorList>
            <consortium name="RefSeq"/>
        </authorList>
    </citation>
    <scope>IDENTIFICATION</scope>
</reference>
<comment type="similarity">
    <text evidence="1">Belongs to the P-Pant transferase superfamily. Gsp/Sfp/HetI/AcpT family.</text>
</comment>
<dbReference type="OrthoDB" id="9808281at2"/>
<proteinExistence type="inferred from homology"/>
<dbReference type="InterPro" id="IPR037143">
    <property type="entry name" value="4-PPantetheinyl_Trfase_dom_sf"/>
</dbReference>
<dbReference type="PANTHER" id="PTHR12215:SF10">
    <property type="entry name" value="L-AMINOADIPATE-SEMIALDEHYDE DEHYDROGENASE-PHOSPHOPANTETHEINYL TRANSFERASE"/>
    <property type="match status" value="1"/>
</dbReference>
<dbReference type="RefSeq" id="WP_051377943.1">
    <property type="nucleotide sequence ID" value="NZ_AXWS01000007.1"/>
</dbReference>
<protein>
    <submittedName>
        <fullName evidence="5">4'-phosphopantetheinyl transferase family protein</fullName>
        <ecNumber evidence="5">2.7.8.7</ecNumber>
    </submittedName>
</protein>
<dbReference type="GO" id="GO:0019878">
    <property type="term" value="P:lysine biosynthetic process via aminoadipic acid"/>
    <property type="evidence" value="ECO:0007669"/>
    <property type="project" value="TreeGrafter"/>
</dbReference>
<evidence type="ECO:0000256" key="1">
    <source>
        <dbReference type="ARBA" id="ARBA00010990"/>
    </source>
</evidence>